<protein>
    <recommendedName>
        <fullName evidence="12">Cell wall polymerase</fullName>
    </recommendedName>
    <alternativeName>
        <fullName evidence="11">Peptidoglycan polymerase</fullName>
    </alternativeName>
</protein>
<evidence type="ECO:0000256" key="9">
    <source>
        <dbReference type="ARBA" id="ARBA00023136"/>
    </source>
</evidence>
<organism evidence="14">
    <name type="scientific">Ignavibacterium album</name>
    <dbReference type="NCBI Taxonomy" id="591197"/>
    <lineage>
        <taxon>Bacteria</taxon>
        <taxon>Pseudomonadati</taxon>
        <taxon>Ignavibacteriota</taxon>
        <taxon>Ignavibacteria</taxon>
        <taxon>Ignavibacteriales</taxon>
        <taxon>Ignavibacteriaceae</taxon>
        <taxon>Ignavibacterium</taxon>
    </lineage>
</organism>
<dbReference type="PANTHER" id="PTHR30474">
    <property type="entry name" value="CELL CYCLE PROTEIN"/>
    <property type="match status" value="1"/>
</dbReference>
<keyword evidence="3" id="KW-0328">Glycosyltransferase</keyword>
<dbReference type="EMBL" id="DSUJ01000008">
    <property type="protein sequence ID" value="HFI91039.1"/>
    <property type="molecule type" value="Genomic_DNA"/>
</dbReference>
<dbReference type="GO" id="GO:0009252">
    <property type="term" value="P:peptidoglycan biosynthetic process"/>
    <property type="evidence" value="ECO:0007669"/>
    <property type="project" value="UniProtKB-KW"/>
</dbReference>
<accession>A0A7V3E7B4</accession>
<evidence type="ECO:0000256" key="3">
    <source>
        <dbReference type="ARBA" id="ARBA00022676"/>
    </source>
</evidence>
<feature type="transmembrane region" description="Helical" evidence="13">
    <location>
        <begin position="48"/>
        <end position="65"/>
    </location>
</feature>
<dbReference type="InterPro" id="IPR018365">
    <property type="entry name" value="Cell_cycle_FtsW-rel_CS"/>
</dbReference>
<dbReference type="GO" id="GO:0005886">
    <property type="term" value="C:plasma membrane"/>
    <property type="evidence" value="ECO:0007669"/>
    <property type="project" value="TreeGrafter"/>
</dbReference>
<dbReference type="PROSITE" id="PS00428">
    <property type="entry name" value="FTSW_RODA_SPOVE"/>
    <property type="match status" value="1"/>
</dbReference>
<evidence type="ECO:0000256" key="5">
    <source>
        <dbReference type="ARBA" id="ARBA00022692"/>
    </source>
</evidence>
<evidence type="ECO:0000256" key="12">
    <source>
        <dbReference type="ARBA" id="ARBA00033270"/>
    </source>
</evidence>
<evidence type="ECO:0000256" key="1">
    <source>
        <dbReference type="ARBA" id="ARBA00004141"/>
    </source>
</evidence>
<name>A0A7V3E7B4_9BACT</name>
<dbReference type="NCBIfam" id="NF037961">
    <property type="entry name" value="RodA_shape"/>
    <property type="match status" value="1"/>
</dbReference>
<dbReference type="GO" id="GO:0071555">
    <property type="term" value="P:cell wall organization"/>
    <property type="evidence" value="ECO:0007669"/>
    <property type="project" value="UniProtKB-KW"/>
</dbReference>
<feature type="transmembrane region" description="Helical" evidence="13">
    <location>
        <begin position="15"/>
        <end position="36"/>
    </location>
</feature>
<keyword evidence="9 13" id="KW-0472">Membrane</keyword>
<evidence type="ECO:0000256" key="11">
    <source>
        <dbReference type="ARBA" id="ARBA00032370"/>
    </source>
</evidence>
<evidence type="ECO:0000256" key="6">
    <source>
        <dbReference type="ARBA" id="ARBA00022960"/>
    </source>
</evidence>
<evidence type="ECO:0000256" key="7">
    <source>
        <dbReference type="ARBA" id="ARBA00022984"/>
    </source>
</evidence>
<dbReference type="GO" id="GO:0016757">
    <property type="term" value="F:glycosyltransferase activity"/>
    <property type="evidence" value="ECO:0007669"/>
    <property type="project" value="UniProtKB-KW"/>
</dbReference>
<evidence type="ECO:0000256" key="2">
    <source>
        <dbReference type="ARBA" id="ARBA00022475"/>
    </source>
</evidence>
<feature type="transmembrane region" description="Helical" evidence="13">
    <location>
        <begin position="102"/>
        <end position="127"/>
    </location>
</feature>
<dbReference type="NCBIfam" id="TIGR02210">
    <property type="entry name" value="rodA_shape"/>
    <property type="match status" value="1"/>
</dbReference>
<dbReference type="AlphaFoldDB" id="A0A7V3E7B4"/>
<keyword evidence="2" id="KW-1003">Cell membrane</keyword>
<feature type="transmembrane region" description="Helical" evidence="13">
    <location>
        <begin position="139"/>
        <end position="155"/>
    </location>
</feature>
<evidence type="ECO:0000313" key="14">
    <source>
        <dbReference type="EMBL" id="HFI91039.1"/>
    </source>
</evidence>
<dbReference type="GO" id="GO:0015648">
    <property type="term" value="F:lipid-linked peptidoglycan transporter activity"/>
    <property type="evidence" value="ECO:0007669"/>
    <property type="project" value="TreeGrafter"/>
</dbReference>
<dbReference type="GO" id="GO:0051301">
    <property type="term" value="P:cell division"/>
    <property type="evidence" value="ECO:0007669"/>
    <property type="project" value="InterPro"/>
</dbReference>
<evidence type="ECO:0000256" key="10">
    <source>
        <dbReference type="ARBA" id="ARBA00023316"/>
    </source>
</evidence>
<dbReference type="GO" id="GO:0008360">
    <property type="term" value="P:regulation of cell shape"/>
    <property type="evidence" value="ECO:0007669"/>
    <property type="project" value="UniProtKB-KW"/>
</dbReference>
<feature type="transmembrane region" description="Helical" evidence="13">
    <location>
        <begin position="71"/>
        <end position="90"/>
    </location>
</feature>
<comment type="subcellular location">
    <subcellularLocation>
        <location evidence="1">Membrane</location>
        <topology evidence="1">Multi-pass membrane protein</topology>
    </subcellularLocation>
</comment>
<keyword evidence="4" id="KW-0808">Transferase</keyword>
<feature type="transmembrane region" description="Helical" evidence="13">
    <location>
        <begin position="347"/>
        <end position="374"/>
    </location>
</feature>
<evidence type="ECO:0000256" key="4">
    <source>
        <dbReference type="ARBA" id="ARBA00022679"/>
    </source>
</evidence>
<dbReference type="PANTHER" id="PTHR30474:SF1">
    <property type="entry name" value="PEPTIDOGLYCAN GLYCOSYLTRANSFERASE MRDB"/>
    <property type="match status" value="1"/>
</dbReference>
<evidence type="ECO:0000256" key="8">
    <source>
        <dbReference type="ARBA" id="ARBA00022989"/>
    </source>
</evidence>
<feature type="transmembrane region" description="Helical" evidence="13">
    <location>
        <begin position="380"/>
        <end position="402"/>
    </location>
</feature>
<dbReference type="InterPro" id="IPR001182">
    <property type="entry name" value="FtsW/RodA"/>
</dbReference>
<dbReference type="InterPro" id="IPR011923">
    <property type="entry name" value="RodA/MrdB"/>
</dbReference>
<gene>
    <name evidence="14" type="primary">rodA</name>
    <name evidence="14" type="ORF">ENS31_05820</name>
</gene>
<keyword evidence="10" id="KW-0961">Cell wall biogenesis/degradation</keyword>
<keyword evidence="6" id="KW-0133">Cell shape</keyword>
<dbReference type="GO" id="GO:0032153">
    <property type="term" value="C:cell division site"/>
    <property type="evidence" value="ECO:0007669"/>
    <property type="project" value="TreeGrafter"/>
</dbReference>
<sequence length="409" mass="45214">MRIDYKISDKFDFKIFIPVVLLSLIGLAAVYSSTLNNPQATDNFERQLLFTIVAYIVFFITYALPTNTFRLIAIPSYFFGLLLLVVVLVAGKRVSGAKSWLAFGSIGFQPSEFAKIATILLLAYFLTRLNNNIDSFKDILISLAIGFIPVGLIMLEPDMGTSFIFISFILIILFWKGISLLGLFVVLSPGFVAIASLFGSVPFIASLVVVLVVLFFFKRDLFFNGSVFAINLAAGFFTDNLYNALSPHQQARIKSFIDPMSDPLGSGYNSIQAMVAIGSGGLFGKGYLQGNQTQLQYIPEQWTDFIYCAIGEEFGFIGAMLVLSMFLIIFVRLLNIASTTKDEFLSIVIIGIFGVYFTHFLINVGMVIGILPIIGVPLPFVSYGGSSMLLNMFMLGVVLNIFRTRKNYA</sequence>
<comment type="caution">
    <text evidence="14">The sequence shown here is derived from an EMBL/GenBank/DDBJ whole genome shotgun (WGS) entry which is preliminary data.</text>
</comment>
<reference evidence="14" key="1">
    <citation type="journal article" date="2020" name="mSystems">
        <title>Genome- and Community-Level Interaction Insights into Carbon Utilization and Element Cycling Functions of Hydrothermarchaeota in Hydrothermal Sediment.</title>
        <authorList>
            <person name="Zhou Z."/>
            <person name="Liu Y."/>
            <person name="Xu W."/>
            <person name="Pan J."/>
            <person name="Luo Z.H."/>
            <person name="Li M."/>
        </authorList>
    </citation>
    <scope>NUCLEOTIDE SEQUENCE [LARGE SCALE GENOMIC DNA]</scope>
    <source>
        <strain evidence="14">SpSt-479</strain>
    </source>
</reference>
<keyword evidence="5 13" id="KW-0812">Transmembrane</keyword>
<evidence type="ECO:0000256" key="13">
    <source>
        <dbReference type="SAM" id="Phobius"/>
    </source>
</evidence>
<proteinExistence type="predicted"/>
<feature type="transmembrane region" description="Helical" evidence="13">
    <location>
        <begin position="314"/>
        <end position="335"/>
    </location>
</feature>
<dbReference type="Pfam" id="PF01098">
    <property type="entry name" value="FTSW_RODA_SPOVE"/>
    <property type="match status" value="1"/>
</dbReference>
<keyword evidence="8 13" id="KW-1133">Transmembrane helix</keyword>
<feature type="transmembrane region" description="Helical" evidence="13">
    <location>
        <begin position="162"/>
        <end position="185"/>
    </location>
</feature>
<keyword evidence="7" id="KW-0573">Peptidoglycan synthesis</keyword>
<feature type="transmembrane region" description="Helical" evidence="13">
    <location>
        <begin position="191"/>
        <end position="214"/>
    </location>
</feature>